<dbReference type="GO" id="GO:0009279">
    <property type="term" value="C:cell outer membrane"/>
    <property type="evidence" value="ECO:0007669"/>
    <property type="project" value="UniProtKB-SubCell"/>
</dbReference>
<keyword evidence="12" id="KW-1185">Reference proteome</keyword>
<keyword evidence="8" id="KW-0998">Cell outer membrane</keyword>
<dbReference type="Pfam" id="PF03865">
    <property type="entry name" value="ShlB"/>
    <property type="match status" value="1"/>
</dbReference>
<comment type="caution">
    <text evidence="11">The sequence shown here is derived from an EMBL/GenBank/DDBJ whole genome shotgun (WGS) entry which is preliminary data.</text>
</comment>
<reference evidence="12" key="1">
    <citation type="submission" date="2017-01" db="EMBL/GenBank/DDBJ databases">
        <title>Komagataeibacter sp. MSKU9 whole genome sequencing project.</title>
        <authorList>
            <person name="Matsutani M."/>
            <person name="Naloka K."/>
            <person name="Theeragool G."/>
            <person name="Yakushi T."/>
            <person name="Matsushita K."/>
        </authorList>
    </citation>
    <scope>NUCLEOTIDE SEQUENCE [LARGE SCALE GENOMIC DNA]</scope>
    <source>
        <strain evidence="12">MSKU9</strain>
    </source>
</reference>
<evidence type="ECO:0000256" key="1">
    <source>
        <dbReference type="ARBA" id="ARBA00004442"/>
    </source>
</evidence>
<keyword evidence="6" id="KW-0653">Protein transport</keyword>
<evidence type="ECO:0000256" key="9">
    <source>
        <dbReference type="SAM" id="SignalP"/>
    </source>
</evidence>
<evidence type="ECO:0000256" key="2">
    <source>
        <dbReference type="ARBA" id="ARBA00009055"/>
    </source>
</evidence>
<feature type="domain" description="POTRA" evidence="10">
    <location>
        <begin position="78"/>
        <end position="153"/>
    </location>
</feature>
<comment type="subcellular location">
    <subcellularLocation>
        <location evidence="1">Cell outer membrane</location>
    </subcellularLocation>
</comment>
<feature type="signal peptide" evidence="9">
    <location>
        <begin position="1"/>
        <end position="21"/>
    </location>
</feature>
<dbReference type="AlphaFoldDB" id="A0A4P5NTY2"/>
<name>A0A4P5NTY2_9PROT</name>
<dbReference type="Pfam" id="PF17287">
    <property type="entry name" value="POTRA_3"/>
    <property type="match status" value="1"/>
</dbReference>
<dbReference type="PANTHER" id="PTHR34597">
    <property type="entry name" value="SLR1661 PROTEIN"/>
    <property type="match status" value="1"/>
</dbReference>
<dbReference type="Pfam" id="PF08479">
    <property type="entry name" value="POTRA_2"/>
    <property type="match status" value="1"/>
</dbReference>
<dbReference type="InterPro" id="IPR013686">
    <property type="entry name" value="Polypept-transport_assoc_ShlB"/>
</dbReference>
<keyword evidence="3" id="KW-0813">Transport</keyword>
<evidence type="ECO:0000256" key="7">
    <source>
        <dbReference type="ARBA" id="ARBA00023136"/>
    </source>
</evidence>
<dbReference type="PANTHER" id="PTHR34597:SF3">
    <property type="entry name" value="OUTER MEMBRANE TRANSPORTER CDIB"/>
    <property type="match status" value="1"/>
</dbReference>
<keyword evidence="5" id="KW-0812">Transmembrane</keyword>
<dbReference type="PIRSF" id="PIRSF029745">
    <property type="entry name" value="FhaC"/>
    <property type="match status" value="1"/>
</dbReference>
<evidence type="ECO:0000256" key="4">
    <source>
        <dbReference type="ARBA" id="ARBA00022452"/>
    </source>
</evidence>
<evidence type="ECO:0000259" key="10">
    <source>
        <dbReference type="PROSITE" id="PS51779"/>
    </source>
</evidence>
<accession>A0A4P5NTY2</accession>
<dbReference type="InterPro" id="IPR034746">
    <property type="entry name" value="POTRA"/>
</dbReference>
<evidence type="ECO:0000313" key="12">
    <source>
        <dbReference type="Proteomes" id="UP000315095"/>
    </source>
</evidence>
<dbReference type="GO" id="GO:0046819">
    <property type="term" value="P:protein secretion by the type V secretion system"/>
    <property type="evidence" value="ECO:0007669"/>
    <property type="project" value="TreeGrafter"/>
</dbReference>
<comment type="similarity">
    <text evidence="2">Belongs to the TPS (TC 1.B.20) family.</text>
</comment>
<dbReference type="InterPro" id="IPR027282">
    <property type="entry name" value="TPS"/>
</dbReference>
<evidence type="ECO:0000256" key="3">
    <source>
        <dbReference type="ARBA" id="ARBA00022448"/>
    </source>
</evidence>
<dbReference type="Gene3D" id="2.40.160.50">
    <property type="entry name" value="membrane protein fhac: a member of the omp85/tpsb transporter family"/>
    <property type="match status" value="1"/>
</dbReference>
<keyword evidence="4" id="KW-1134">Transmembrane beta strand</keyword>
<dbReference type="GO" id="GO:0008320">
    <property type="term" value="F:protein transmembrane transporter activity"/>
    <property type="evidence" value="ECO:0007669"/>
    <property type="project" value="TreeGrafter"/>
</dbReference>
<dbReference type="PROSITE" id="PS51779">
    <property type="entry name" value="POTRA"/>
    <property type="match status" value="1"/>
</dbReference>
<sequence length="579" mass="62919">MMRWQLGAAAAVMVLPGVAMAQVPGLPGGVMPAGPGSSQDQFQRFEQHQEQLDALPPPSNDIQVQKPAALPQASKTCVTVHDITVEGAQHLSRGTTDALTRPHIGTCMAVRDLNGLINALNAAYIRQGFITSRAYLPEQKLSSGHLRIVVIEGKLAGVALKGRPTRLATVMAFPGLHGKILNLRDLEQGIEDMNRLSHWGARMRIAPGGKPGSSTVVVTAPKRGVLHGQVWFDNYGQQITGQETGHAMLTAENPLGLLDLWSVEYDHSLVGHAGQRGTSYLSVNGSIPFGYWTVFGSWWHSQDDYPLATLSDIYHLGGGRRDWRLGISRVLLRNRIGVTTFQASYERKSFGSEINHTVIDTETARQAFVNVQVSESLKGWGGVWYITGGLKVAVDGAGTWSNFTRPGWQDPHSSYLKPSLDIDGYKPLTRGVLWHTTLHGEYSTRDQFPTNELQVGGPYSVRGFLEQILLGNDGGYMRNDFSWQLPTKGLKCGKFAFICHQVIEGTQLYAALDVGVVRAGFASSSTPPALRGGEMAGGGLGLRRTTGPFFWNVSLTHSIYTGPLPSEGLITLFQVGAKI</sequence>
<dbReference type="GO" id="GO:0098046">
    <property type="term" value="C:type V protein secretion system complex"/>
    <property type="evidence" value="ECO:0007669"/>
    <property type="project" value="TreeGrafter"/>
</dbReference>
<gene>
    <name evidence="11" type="ORF">MSKU9_3399</name>
</gene>
<organism evidence="11 12">
    <name type="scientific">Komagataeibacter diospyri</name>
    <dbReference type="NCBI Taxonomy" id="1932662"/>
    <lineage>
        <taxon>Bacteria</taxon>
        <taxon>Pseudomonadati</taxon>
        <taxon>Pseudomonadota</taxon>
        <taxon>Alphaproteobacteria</taxon>
        <taxon>Acetobacterales</taxon>
        <taxon>Acetobacteraceae</taxon>
        <taxon>Komagataeibacter</taxon>
    </lineage>
</organism>
<dbReference type="InterPro" id="IPR005565">
    <property type="entry name" value="Hemolysn_activator_HlyB_C"/>
</dbReference>
<proteinExistence type="inferred from homology"/>
<evidence type="ECO:0000256" key="5">
    <source>
        <dbReference type="ARBA" id="ARBA00022692"/>
    </source>
</evidence>
<dbReference type="InterPro" id="IPR051544">
    <property type="entry name" value="TPS_OM_transporter"/>
</dbReference>
<feature type="chain" id="PRO_5020665371" evidence="9">
    <location>
        <begin position="22"/>
        <end position="579"/>
    </location>
</feature>
<evidence type="ECO:0000256" key="6">
    <source>
        <dbReference type="ARBA" id="ARBA00022927"/>
    </source>
</evidence>
<dbReference type="Proteomes" id="UP000315095">
    <property type="component" value="Unassembled WGS sequence"/>
</dbReference>
<dbReference type="EMBL" id="BDLU01000081">
    <property type="protein sequence ID" value="GCE85258.1"/>
    <property type="molecule type" value="Genomic_DNA"/>
</dbReference>
<keyword evidence="7" id="KW-0472">Membrane</keyword>
<evidence type="ECO:0000313" key="11">
    <source>
        <dbReference type="EMBL" id="GCE85258.1"/>
    </source>
</evidence>
<dbReference type="InterPro" id="IPR035251">
    <property type="entry name" value="ShlB_POTRA"/>
</dbReference>
<protein>
    <submittedName>
        <fullName evidence="11">Hemolysin transporter protein</fullName>
    </submittedName>
</protein>
<dbReference type="Gene3D" id="3.10.20.310">
    <property type="entry name" value="membrane protein fhac"/>
    <property type="match status" value="1"/>
</dbReference>
<evidence type="ECO:0000256" key="8">
    <source>
        <dbReference type="ARBA" id="ARBA00023237"/>
    </source>
</evidence>
<keyword evidence="9" id="KW-0732">Signal</keyword>